<proteinExistence type="predicted"/>
<dbReference type="PANTHER" id="PTHR34216:SF3">
    <property type="entry name" value="POLY-BETA-1,6-N-ACETYL-D-GLUCOSAMINE N-DEACETYLASE"/>
    <property type="match status" value="1"/>
</dbReference>
<evidence type="ECO:0000256" key="3">
    <source>
        <dbReference type="SAM" id="SignalP"/>
    </source>
</evidence>
<reference evidence="5 6" key="1">
    <citation type="submission" date="2017-05" db="EMBL/GenBank/DDBJ databases">
        <title>Biotechnological potential of actinobacteria isolated from South African environments.</title>
        <authorList>
            <person name="Le Roes-Hill M."/>
            <person name="Prins A."/>
            <person name="Durrell K.A."/>
        </authorList>
    </citation>
    <scope>NUCLEOTIDE SEQUENCE [LARGE SCALE GENOMIC DNA]</scope>
    <source>
        <strain evidence="5">M26</strain>
    </source>
</reference>
<evidence type="ECO:0000313" key="5">
    <source>
        <dbReference type="EMBL" id="OUC97892.1"/>
    </source>
</evidence>
<dbReference type="Proteomes" id="UP000194761">
    <property type="component" value="Unassembled WGS sequence"/>
</dbReference>
<accession>A0A243RSA9</accession>
<keyword evidence="2 3" id="KW-0732">Signal</keyword>
<dbReference type="GO" id="GO:0005975">
    <property type="term" value="P:carbohydrate metabolic process"/>
    <property type="evidence" value="ECO:0007669"/>
    <property type="project" value="InterPro"/>
</dbReference>
<sequence>MWCFPVPLIRCLRGRPTVKIVRWAAALPAALVALAVLQPVSHAESAKPPKKVTTVVSLTFDDGDVTHAATARMLEKRGMRGTFYVNTDTIGRDAKLTRRELAAIAKAGHEIGGHTLTHIRLTELTQGEQRAQICDDRRALVAWGYRPTTLAYPFGSVDADAKAVARRCGYDAARRVGGLKDWGCRGCQAGEDLRPRDRYEIRTPGSIRDDTLPRQMRQQVLNAEKSGGGLVPLVFHRVCDGCGLYSVSPKTLDEFLGWLATRKSRGTVVKTLHDAVGARYRPVPAE</sequence>
<feature type="signal peptide" evidence="3">
    <location>
        <begin position="1"/>
        <end position="35"/>
    </location>
</feature>
<dbReference type="Pfam" id="PF01522">
    <property type="entry name" value="Polysacc_deac_1"/>
    <property type="match status" value="1"/>
</dbReference>
<dbReference type="InterPro" id="IPR011330">
    <property type="entry name" value="Glyco_hydro/deAcase_b/a-brl"/>
</dbReference>
<evidence type="ECO:0000313" key="6">
    <source>
        <dbReference type="Proteomes" id="UP000194761"/>
    </source>
</evidence>
<dbReference type="GO" id="GO:0016810">
    <property type="term" value="F:hydrolase activity, acting on carbon-nitrogen (but not peptide) bonds"/>
    <property type="evidence" value="ECO:0007669"/>
    <property type="project" value="InterPro"/>
</dbReference>
<dbReference type="InterPro" id="IPR051398">
    <property type="entry name" value="Polysacch_Deacetylase"/>
</dbReference>
<dbReference type="Gene3D" id="3.20.20.370">
    <property type="entry name" value="Glycoside hydrolase/deacetylase"/>
    <property type="match status" value="1"/>
</dbReference>
<gene>
    <name evidence="5" type="ORF">CA984_09085</name>
</gene>
<protein>
    <recommendedName>
        <fullName evidence="4">NodB homology domain-containing protein</fullName>
    </recommendedName>
</protein>
<feature type="domain" description="NodB homology" evidence="4">
    <location>
        <begin position="54"/>
        <end position="286"/>
    </location>
</feature>
<name>A0A243RSA9_9ACTN</name>
<dbReference type="GO" id="GO:0005576">
    <property type="term" value="C:extracellular region"/>
    <property type="evidence" value="ECO:0007669"/>
    <property type="project" value="UniProtKB-SubCell"/>
</dbReference>
<feature type="chain" id="PRO_5039163876" description="NodB homology domain-containing protein" evidence="3">
    <location>
        <begin position="36"/>
        <end position="286"/>
    </location>
</feature>
<keyword evidence="6" id="KW-1185">Reference proteome</keyword>
<dbReference type="CDD" id="cd10967">
    <property type="entry name" value="CE4_GLA_like_6s"/>
    <property type="match status" value="1"/>
</dbReference>
<comment type="subcellular location">
    <subcellularLocation>
        <location evidence="1">Secreted</location>
    </subcellularLocation>
</comment>
<dbReference type="PROSITE" id="PS51677">
    <property type="entry name" value="NODB"/>
    <property type="match status" value="1"/>
</dbReference>
<evidence type="ECO:0000256" key="2">
    <source>
        <dbReference type="ARBA" id="ARBA00022729"/>
    </source>
</evidence>
<dbReference type="InterPro" id="IPR002509">
    <property type="entry name" value="NODB_dom"/>
</dbReference>
<organism evidence="5 6">
    <name type="scientific">Streptosporangium minutum</name>
    <dbReference type="NCBI Taxonomy" id="569862"/>
    <lineage>
        <taxon>Bacteria</taxon>
        <taxon>Bacillati</taxon>
        <taxon>Actinomycetota</taxon>
        <taxon>Actinomycetes</taxon>
        <taxon>Streptosporangiales</taxon>
        <taxon>Streptosporangiaceae</taxon>
        <taxon>Streptosporangium</taxon>
    </lineage>
</organism>
<evidence type="ECO:0000259" key="4">
    <source>
        <dbReference type="PROSITE" id="PS51677"/>
    </source>
</evidence>
<dbReference type="SUPFAM" id="SSF88713">
    <property type="entry name" value="Glycoside hydrolase/deacetylase"/>
    <property type="match status" value="1"/>
</dbReference>
<evidence type="ECO:0000256" key="1">
    <source>
        <dbReference type="ARBA" id="ARBA00004613"/>
    </source>
</evidence>
<comment type="caution">
    <text evidence="5">The sequence shown here is derived from an EMBL/GenBank/DDBJ whole genome shotgun (WGS) entry which is preliminary data.</text>
</comment>
<dbReference type="PANTHER" id="PTHR34216">
    <property type="match status" value="1"/>
</dbReference>
<dbReference type="AlphaFoldDB" id="A0A243RSA9"/>
<dbReference type="EMBL" id="NGFP01000029">
    <property type="protein sequence ID" value="OUC97892.1"/>
    <property type="molecule type" value="Genomic_DNA"/>
</dbReference>